<comment type="caution">
    <text evidence="3">The sequence shown here is derived from an EMBL/GenBank/DDBJ whole genome shotgun (WGS) entry which is preliminary data.</text>
</comment>
<feature type="region of interest" description="Disordered" evidence="1">
    <location>
        <begin position="192"/>
        <end position="286"/>
    </location>
</feature>
<feature type="compositionally biased region" description="Polar residues" evidence="1">
    <location>
        <begin position="192"/>
        <end position="203"/>
    </location>
</feature>
<evidence type="ECO:0000313" key="3">
    <source>
        <dbReference type="EMBL" id="KAL3076136.1"/>
    </source>
</evidence>
<feature type="compositionally biased region" description="Low complexity" evidence="1">
    <location>
        <begin position="231"/>
        <end position="248"/>
    </location>
</feature>
<dbReference type="InterPro" id="IPR003903">
    <property type="entry name" value="UIM_dom"/>
</dbReference>
<dbReference type="SMART" id="SM00726">
    <property type="entry name" value="UIM"/>
    <property type="match status" value="4"/>
</dbReference>
<dbReference type="EMBL" id="JBICCN010000339">
    <property type="protein sequence ID" value="KAL3076136.1"/>
    <property type="molecule type" value="Genomic_DNA"/>
</dbReference>
<evidence type="ECO:0000256" key="2">
    <source>
        <dbReference type="SAM" id="SignalP"/>
    </source>
</evidence>
<protein>
    <submittedName>
        <fullName evidence="3">Uncharacterized protein</fullName>
    </submittedName>
</protein>
<evidence type="ECO:0000313" key="4">
    <source>
        <dbReference type="Proteomes" id="UP001620645"/>
    </source>
</evidence>
<keyword evidence="2" id="KW-0732">Signal</keyword>
<keyword evidence="4" id="KW-1185">Reference proteome</keyword>
<feature type="signal peptide" evidence="2">
    <location>
        <begin position="1"/>
        <end position="24"/>
    </location>
</feature>
<accession>A0ABD2IF59</accession>
<feature type="region of interest" description="Disordered" evidence="1">
    <location>
        <begin position="59"/>
        <end position="92"/>
    </location>
</feature>
<reference evidence="3 4" key="1">
    <citation type="submission" date="2024-10" db="EMBL/GenBank/DDBJ databases">
        <authorList>
            <person name="Kim D."/>
        </authorList>
    </citation>
    <scope>NUCLEOTIDE SEQUENCE [LARGE SCALE GENOMIC DNA]</scope>
    <source>
        <strain evidence="3">Taebaek</strain>
    </source>
</reference>
<dbReference type="Proteomes" id="UP001620645">
    <property type="component" value="Unassembled WGS sequence"/>
</dbReference>
<gene>
    <name evidence="3" type="ORF">niasHS_013683</name>
</gene>
<dbReference type="AlphaFoldDB" id="A0ABD2IF59"/>
<organism evidence="3 4">
    <name type="scientific">Heterodera schachtii</name>
    <name type="common">Sugarbeet cyst nematode worm</name>
    <name type="synonym">Tylenchus schachtii</name>
    <dbReference type="NCBI Taxonomy" id="97005"/>
    <lineage>
        <taxon>Eukaryota</taxon>
        <taxon>Metazoa</taxon>
        <taxon>Ecdysozoa</taxon>
        <taxon>Nematoda</taxon>
        <taxon>Chromadorea</taxon>
        <taxon>Rhabditida</taxon>
        <taxon>Tylenchina</taxon>
        <taxon>Tylenchomorpha</taxon>
        <taxon>Tylenchoidea</taxon>
        <taxon>Heteroderidae</taxon>
        <taxon>Heteroderinae</taxon>
        <taxon>Heterodera</taxon>
    </lineage>
</organism>
<feature type="compositionally biased region" description="Low complexity" evidence="1">
    <location>
        <begin position="63"/>
        <end position="73"/>
    </location>
</feature>
<feature type="chain" id="PRO_5044783508" evidence="2">
    <location>
        <begin position="25"/>
        <end position="286"/>
    </location>
</feature>
<evidence type="ECO:0000256" key="1">
    <source>
        <dbReference type="SAM" id="MobiDB-lite"/>
    </source>
</evidence>
<name>A0ABD2IF59_HETSC</name>
<proteinExistence type="predicted"/>
<sequence>MHYYQLGFHILLLSVIGLLYQTHGHENDEDKTGYEGLTEQDMNEMCMDPGLIAGIMKARAEAGQGQSDSQGQQTNNLPPPSPPRRPATDDDDDEDLRRILAESAQAFQTHNNAIDDENLQRALRESEQAFQSNDNDDYQSVIEASMRELQSQEEKQIQLARTLSMGHSRNNYDNGVGSDNEDIETQQALFRSLSVQSNQSRNANMIKPKKKKKSTTTTTTKGKKKRNEEVSSSSSSTRSSSSSSTRRSSQSKPQEVKEEPSISAGSSSRSKTKKDNKGEKGSGNMK</sequence>